<protein>
    <submittedName>
        <fullName evidence="1">VOC family protein</fullName>
    </submittedName>
</protein>
<proteinExistence type="predicted"/>
<sequence length="204" mass="23055">MTVRHRLFDHAWPAGEFQFFQLGFVVPDLLRAAAGWVADFGVGPFHLMPRAQSTCRYRGAVADIDLQIGVAQAGPVQIELICDHTDGHSVFTEMAARKSGNRFGFHQIATLTRDYDATIDHYLGRNHEIAAEMGHPGQRIAIIDTFAEFGFYTEVVEDKPSFRTHLAEIARTCRDWDGADPIRILTRDGYRLPDEPHPRKDAHR</sequence>
<accession>A0ABM9LX21</accession>
<dbReference type="Pfam" id="PF13669">
    <property type="entry name" value="Glyoxalase_4"/>
    <property type="match status" value="1"/>
</dbReference>
<evidence type="ECO:0000313" key="2">
    <source>
        <dbReference type="Proteomes" id="UP001190336"/>
    </source>
</evidence>
<dbReference type="Gene3D" id="3.10.180.10">
    <property type="entry name" value="2,3-Dihydroxybiphenyl 1,2-Dioxygenase, domain 1"/>
    <property type="match status" value="1"/>
</dbReference>
<evidence type="ECO:0000313" key="1">
    <source>
        <dbReference type="EMBL" id="CAJ1506184.1"/>
    </source>
</evidence>
<reference evidence="1 2" key="1">
    <citation type="submission" date="2023-08" db="EMBL/GenBank/DDBJ databases">
        <authorList>
            <person name="Folkvardsen B D."/>
            <person name="Norman A."/>
        </authorList>
    </citation>
    <scope>NUCLEOTIDE SEQUENCE [LARGE SCALE GENOMIC DNA]</scope>
    <source>
        <strain evidence="1 2">Mu0083</strain>
    </source>
</reference>
<dbReference type="RefSeq" id="WP_308474523.1">
    <property type="nucleotide sequence ID" value="NZ_OY726394.1"/>
</dbReference>
<dbReference type="EMBL" id="OY726394">
    <property type="protein sequence ID" value="CAJ1506184.1"/>
    <property type="molecule type" value="Genomic_DNA"/>
</dbReference>
<dbReference type="SUPFAM" id="SSF54593">
    <property type="entry name" value="Glyoxalase/Bleomycin resistance protein/Dihydroxybiphenyl dioxygenase"/>
    <property type="match status" value="1"/>
</dbReference>
<name>A0ABM9LX21_9MYCO</name>
<organism evidence="1 2">
    <name type="scientific">[Mycobacterium] kokjensenii</name>
    <dbReference type="NCBI Taxonomy" id="3064287"/>
    <lineage>
        <taxon>Bacteria</taxon>
        <taxon>Bacillati</taxon>
        <taxon>Actinomycetota</taxon>
        <taxon>Actinomycetes</taxon>
        <taxon>Mycobacteriales</taxon>
        <taxon>Mycobacteriaceae</taxon>
        <taxon>Mycolicibacter</taxon>
    </lineage>
</organism>
<gene>
    <name evidence="1" type="ORF">MU0083_003882</name>
</gene>
<keyword evidence="2" id="KW-1185">Reference proteome</keyword>
<dbReference type="InterPro" id="IPR029068">
    <property type="entry name" value="Glyas_Bleomycin-R_OHBP_Dase"/>
</dbReference>
<dbReference type="Proteomes" id="UP001190336">
    <property type="component" value="Chromosome"/>
</dbReference>